<dbReference type="EMBL" id="OX365700">
    <property type="protein sequence ID" value="CAI4033106.1"/>
    <property type="molecule type" value="Genomic_DNA"/>
</dbReference>
<dbReference type="KEGG" id="nti:DNFV4_03539"/>
<dbReference type="RefSeq" id="WP_289270036.1">
    <property type="nucleotide sequence ID" value="NZ_OX365700.1"/>
</dbReference>
<protein>
    <submittedName>
        <fullName evidence="1">Uncharacterized protein</fullName>
    </submittedName>
</protein>
<name>A0AA86T7G2_9BACT</name>
<dbReference type="AlphaFoldDB" id="A0AA86T7G2"/>
<keyword evidence="2" id="KW-1185">Reference proteome</keyword>
<reference evidence="1" key="1">
    <citation type="submission" date="2022-10" db="EMBL/GenBank/DDBJ databases">
        <authorList>
            <person name="Koch H."/>
        </authorList>
    </citation>
    <scope>NUCLEOTIDE SEQUENCE</scope>
    <source>
        <strain evidence="1">DNF</strain>
    </source>
</reference>
<organism evidence="1 2">
    <name type="scientific">Nitrospira tepida</name>
    <dbReference type="NCBI Taxonomy" id="2973512"/>
    <lineage>
        <taxon>Bacteria</taxon>
        <taxon>Pseudomonadati</taxon>
        <taxon>Nitrospirota</taxon>
        <taxon>Nitrospiria</taxon>
        <taxon>Nitrospirales</taxon>
        <taxon>Nitrospiraceae</taxon>
        <taxon>Nitrospira</taxon>
    </lineage>
</organism>
<evidence type="ECO:0000313" key="2">
    <source>
        <dbReference type="Proteomes" id="UP001179121"/>
    </source>
</evidence>
<dbReference type="Proteomes" id="UP001179121">
    <property type="component" value="Chromosome"/>
</dbReference>
<evidence type="ECO:0000313" key="1">
    <source>
        <dbReference type="EMBL" id="CAI4033106.1"/>
    </source>
</evidence>
<accession>A0AA86T7G2</accession>
<gene>
    <name evidence="1" type="ORF">DNFV4_03539</name>
</gene>
<proteinExistence type="predicted"/>
<sequence length="165" mass="18262">MKTITRRTLLPRLALILGLPVIILWLGAHDGEAGATSSLPLATAAPTERLSPPITWVDDLEDKLATYFTEKYPAYDFTPYRQELDRVRDAVSRGDRWGAKREMGVFLKMLASRAYGLGDDAAEELAGFSQEAMPDEEYAIVYPGRMERAPAATGMLRIGALMIVE</sequence>